<organism evidence="1">
    <name type="scientific">Arundo donax</name>
    <name type="common">Giant reed</name>
    <name type="synonym">Donax arundinaceus</name>
    <dbReference type="NCBI Taxonomy" id="35708"/>
    <lineage>
        <taxon>Eukaryota</taxon>
        <taxon>Viridiplantae</taxon>
        <taxon>Streptophyta</taxon>
        <taxon>Embryophyta</taxon>
        <taxon>Tracheophyta</taxon>
        <taxon>Spermatophyta</taxon>
        <taxon>Magnoliopsida</taxon>
        <taxon>Liliopsida</taxon>
        <taxon>Poales</taxon>
        <taxon>Poaceae</taxon>
        <taxon>PACMAD clade</taxon>
        <taxon>Arundinoideae</taxon>
        <taxon>Arundineae</taxon>
        <taxon>Arundo</taxon>
    </lineage>
</organism>
<proteinExistence type="predicted"/>
<name>A0A0A9CGA5_ARUDO</name>
<evidence type="ECO:0000313" key="1">
    <source>
        <dbReference type="EMBL" id="JAD70527.1"/>
    </source>
</evidence>
<dbReference type="EMBL" id="GBRH01227368">
    <property type="protein sequence ID" value="JAD70527.1"/>
    <property type="molecule type" value="Transcribed_RNA"/>
</dbReference>
<sequence>MSSGGNICVNNIEQYMQIICPSFTVSERPLLL</sequence>
<dbReference type="AlphaFoldDB" id="A0A0A9CGA5"/>
<reference evidence="1" key="2">
    <citation type="journal article" date="2015" name="Data Brief">
        <title>Shoot transcriptome of the giant reed, Arundo donax.</title>
        <authorList>
            <person name="Barrero R.A."/>
            <person name="Guerrero F.D."/>
            <person name="Moolhuijzen P."/>
            <person name="Goolsby J.A."/>
            <person name="Tidwell J."/>
            <person name="Bellgard S.E."/>
            <person name="Bellgard M.I."/>
        </authorList>
    </citation>
    <scope>NUCLEOTIDE SEQUENCE</scope>
    <source>
        <tissue evidence="1">Shoot tissue taken approximately 20 cm above the soil surface</tissue>
    </source>
</reference>
<protein>
    <submittedName>
        <fullName evidence="1">Uncharacterized protein</fullName>
    </submittedName>
</protein>
<reference evidence="1" key="1">
    <citation type="submission" date="2014-09" db="EMBL/GenBank/DDBJ databases">
        <authorList>
            <person name="Magalhaes I.L.F."/>
            <person name="Oliveira U."/>
            <person name="Santos F.R."/>
            <person name="Vidigal T.H.D.A."/>
            <person name="Brescovit A.D."/>
            <person name="Santos A.J."/>
        </authorList>
    </citation>
    <scope>NUCLEOTIDE SEQUENCE</scope>
    <source>
        <tissue evidence="1">Shoot tissue taken approximately 20 cm above the soil surface</tissue>
    </source>
</reference>
<accession>A0A0A9CGA5</accession>